<evidence type="ECO:0000256" key="1">
    <source>
        <dbReference type="SAM" id="MobiDB-lite"/>
    </source>
</evidence>
<dbReference type="Proteomes" id="UP000239576">
    <property type="component" value="Unassembled WGS sequence"/>
</dbReference>
<evidence type="ECO:0000256" key="2">
    <source>
        <dbReference type="SAM" id="Phobius"/>
    </source>
</evidence>
<feature type="transmembrane region" description="Helical" evidence="2">
    <location>
        <begin position="47"/>
        <end position="71"/>
    </location>
</feature>
<gene>
    <name evidence="3" type="ORF">C7B82_14310</name>
</gene>
<sequence>MATGRHDRTPNRSQTSAKLKKASQLSTVSPTAPLTRRDRLKGHWPRTFSWSAIVVLFLAGSGLAGAGWLGIQLMVNPQTLLWMNRLLPNWIPIPVTGLKPPQTLDEVRNELTQAGRSLGEPLPLGKNISALDHKTTVSDILLPVLAQRANCQSDCEQIVELRVYQTIPTRQREQRLQLLDQLAIVGPDESFVLAPLINAGDTHQGSTRSLPLMMLNRFEGKVPAQGVWLNLSGRWLRGDNTIAYGQVLHYNSSRMHLHPMLEWSSPVGQDPLWQNVTGDSVPELIVDQTIGMEPQFQIYQVKPRKFLASPLQLEPILLLETAIDDGTYSNGLLLARSGLWSTGLQWLQSVQQRDRKGQWPAAAQAQKVLIQLHAQATQRQADKAWASPSQQVLANLSDGRWGRALTVFTANTENSLETATLLKSDAGRLQNRVDAALRVSPLQTDVRTWGALLVAAQQGRKAAIVWLKKQPRTTSTEIARVTALITRLTAPSVDETALATLPPGQLVGTAEALTAINAATWLKPKQHPVLKLGEQQAWYRVQLAGFQDGKSWRFSGASLGLPTNASADRLWQQLGLTADPSLSIVLWQSDGQQQTVSASIKAVRINAGKLELLAAGEVVPRAIAQTDNTLRPLAFTESALHWQTPETTQLSDWLEQQPEWAAYALPTLIQELKHIGKLPFGRALTWNELESSGIGSSPVQLATLTGNNQPDVIVTIDLEPQHGQTTPKAAKRLANRSRTLLFSATGTLLYSECSTESGLTYLAIANLGNEGGSAIVASSSENYRFLRWSAKRKRFE</sequence>
<keyword evidence="2" id="KW-1133">Transmembrane helix</keyword>
<keyword evidence="2" id="KW-0812">Transmembrane</keyword>
<accession>A0A2T1E5L8</accession>
<evidence type="ECO:0000313" key="3">
    <source>
        <dbReference type="EMBL" id="PSB28026.1"/>
    </source>
</evidence>
<proteinExistence type="predicted"/>
<feature type="compositionally biased region" description="Polar residues" evidence="1">
    <location>
        <begin position="11"/>
        <end position="32"/>
    </location>
</feature>
<dbReference type="EMBL" id="PVWK01000083">
    <property type="protein sequence ID" value="PSB28026.1"/>
    <property type="molecule type" value="Genomic_DNA"/>
</dbReference>
<feature type="compositionally biased region" description="Basic and acidic residues" evidence="1">
    <location>
        <begin position="1"/>
        <end position="10"/>
    </location>
</feature>
<dbReference type="AlphaFoldDB" id="A0A2T1E5L8"/>
<keyword evidence="4" id="KW-1185">Reference proteome</keyword>
<protein>
    <submittedName>
        <fullName evidence="3">Uncharacterized protein</fullName>
    </submittedName>
</protein>
<feature type="region of interest" description="Disordered" evidence="1">
    <location>
        <begin position="1"/>
        <end position="38"/>
    </location>
</feature>
<name>A0A2T1E5L8_9CYAN</name>
<dbReference type="RefSeq" id="WP_106256968.1">
    <property type="nucleotide sequence ID" value="NZ_PVWK01000083.1"/>
</dbReference>
<evidence type="ECO:0000313" key="4">
    <source>
        <dbReference type="Proteomes" id="UP000239576"/>
    </source>
</evidence>
<keyword evidence="2" id="KW-0472">Membrane</keyword>
<dbReference type="OrthoDB" id="473580at2"/>
<comment type="caution">
    <text evidence="3">The sequence shown here is derived from an EMBL/GenBank/DDBJ whole genome shotgun (WGS) entry which is preliminary data.</text>
</comment>
<reference evidence="3 4" key="2">
    <citation type="submission" date="2018-03" db="EMBL/GenBank/DDBJ databases">
        <title>The ancient ancestry and fast evolution of plastids.</title>
        <authorList>
            <person name="Moore K.R."/>
            <person name="Magnabosco C."/>
            <person name="Momper L."/>
            <person name="Gold D.A."/>
            <person name="Bosak T."/>
            <person name="Fournier G.P."/>
        </authorList>
    </citation>
    <scope>NUCLEOTIDE SEQUENCE [LARGE SCALE GENOMIC DNA]</scope>
    <source>
        <strain evidence="3 4">ULC18</strain>
    </source>
</reference>
<organism evidence="3 4">
    <name type="scientific">Stenomitos frigidus ULC18</name>
    <dbReference type="NCBI Taxonomy" id="2107698"/>
    <lineage>
        <taxon>Bacteria</taxon>
        <taxon>Bacillati</taxon>
        <taxon>Cyanobacteriota</taxon>
        <taxon>Cyanophyceae</taxon>
        <taxon>Leptolyngbyales</taxon>
        <taxon>Leptolyngbyaceae</taxon>
        <taxon>Stenomitos</taxon>
    </lineage>
</organism>
<reference evidence="4" key="1">
    <citation type="submission" date="2018-02" db="EMBL/GenBank/DDBJ databases">
        <authorList>
            <person name="Moore K."/>
            <person name="Momper L."/>
        </authorList>
    </citation>
    <scope>NUCLEOTIDE SEQUENCE [LARGE SCALE GENOMIC DNA]</scope>
    <source>
        <strain evidence="4">ULC18</strain>
    </source>
</reference>